<sequence>MIFKSINELEEFFNKQGIFPVNAFMVEGDMPTYMLSGENQFEKMVEFIKQKEIKTVTYQPFVINEEEYFIPDDAIENLIDENTMEFLKEYGYIEGLDSAIDHHNKVVKNHLGLLDAYLLDVINEGVLYRVAMSNFDIDTAEGMIEAFLSNYEFELEGYDQKLREQGYEKRKNLFKEKERKKQEAIESLIQEHIDEVRSLPNKPARAEHIARIAEEKGIDVYKKDIIMALDLVLIKK</sequence>
<evidence type="ECO:0000313" key="2">
    <source>
        <dbReference type="Proteomes" id="UP000195129"/>
    </source>
</evidence>
<evidence type="ECO:0000313" key="1">
    <source>
        <dbReference type="EMBL" id="OTY53235.1"/>
    </source>
</evidence>
<dbReference type="Proteomes" id="UP000195129">
    <property type="component" value="Unassembled WGS sequence"/>
</dbReference>
<accession>A0A9X6ICZ1</accession>
<gene>
    <name evidence="1" type="ORF">BK746_27620</name>
</gene>
<name>A0A9X6ICZ1_BACTU</name>
<protein>
    <submittedName>
        <fullName evidence="1">Uncharacterized protein</fullName>
    </submittedName>
</protein>
<dbReference type="RefSeq" id="WP_087967576.1">
    <property type="nucleotide sequence ID" value="NZ_NFDN01000072.1"/>
</dbReference>
<dbReference type="EMBL" id="NFDN01000072">
    <property type="protein sequence ID" value="OTY53235.1"/>
    <property type="molecule type" value="Genomic_DNA"/>
</dbReference>
<organism evidence="1 2">
    <name type="scientific">Bacillus thuringiensis serovar yosoo</name>
    <dbReference type="NCBI Taxonomy" id="180848"/>
    <lineage>
        <taxon>Bacteria</taxon>
        <taxon>Bacillati</taxon>
        <taxon>Bacillota</taxon>
        <taxon>Bacilli</taxon>
        <taxon>Bacillales</taxon>
        <taxon>Bacillaceae</taxon>
        <taxon>Bacillus</taxon>
        <taxon>Bacillus cereus group</taxon>
    </lineage>
</organism>
<reference evidence="1 2" key="1">
    <citation type="submission" date="2016-10" db="EMBL/GenBank/DDBJ databases">
        <title>Comparative genomics of Bacillus thuringiensis reveals a path to pathogens against multiple invertebrate hosts.</title>
        <authorList>
            <person name="Zheng J."/>
            <person name="Gao Q."/>
            <person name="Liu H."/>
            <person name="Peng D."/>
            <person name="Ruan L."/>
            <person name="Sun M."/>
        </authorList>
    </citation>
    <scope>NUCLEOTIDE SEQUENCE [LARGE SCALE GENOMIC DNA]</scope>
    <source>
        <strain evidence="1">BGSC 4CA1</strain>
    </source>
</reference>
<proteinExistence type="predicted"/>
<dbReference type="AlphaFoldDB" id="A0A9X6ICZ1"/>
<comment type="caution">
    <text evidence="1">The sequence shown here is derived from an EMBL/GenBank/DDBJ whole genome shotgun (WGS) entry which is preliminary data.</text>
</comment>